<dbReference type="EMBL" id="JAZHXI010000021">
    <property type="protein sequence ID" value="KAL2060784.1"/>
    <property type="molecule type" value="Genomic_DNA"/>
</dbReference>
<comment type="caution">
    <text evidence="2">The sequence shown here is derived from an EMBL/GenBank/DDBJ whole genome shotgun (WGS) entry which is preliminary data.</text>
</comment>
<keyword evidence="3" id="KW-1185">Reference proteome</keyword>
<protein>
    <submittedName>
        <fullName evidence="2">Uncharacterized protein</fullName>
    </submittedName>
</protein>
<name>A0ABR4BUQ0_9HELO</name>
<organism evidence="2 3">
    <name type="scientific">Oculimacula yallundae</name>
    <dbReference type="NCBI Taxonomy" id="86028"/>
    <lineage>
        <taxon>Eukaryota</taxon>
        <taxon>Fungi</taxon>
        <taxon>Dikarya</taxon>
        <taxon>Ascomycota</taxon>
        <taxon>Pezizomycotina</taxon>
        <taxon>Leotiomycetes</taxon>
        <taxon>Helotiales</taxon>
        <taxon>Ploettnerulaceae</taxon>
        <taxon>Oculimacula</taxon>
    </lineage>
</organism>
<dbReference type="InterPro" id="IPR053008">
    <property type="entry name" value="Phomopsin_biosynth_assoc"/>
</dbReference>
<dbReference type="PANTHER" id="PTHR35896:SF3">
    <property type="entry name" value="MAJOR FACILITATOR SUPERFAMILY TRANSPORTER"/>
    <property type="match status" value="1"/>
</dbReference>
<dbReference type="Proteomes" id="UP001595075">
    <property type="component" value="Unassembled WGS sequence"/>
</dbReference>
<proteinExistence type="predicted"/>
<sequence>MAEERSIGYSKVSEDSFDEGGRGNPESRSSMSTLTGYRLKRMDFNRPILRIWPAFLTSSYLKVIKDVILFAFAILGLWSVLGRLIHPSDGSGREDLQGCDCGESVAEAMSRGCKFDSLAMAWLPEHCRDDELTLEFNTAGNGVNGTWIYYADTLHTIEVDPEEVELMGDTPEALVHMNEHWHTIHCIFYWRKLYRTRFNGKIVEPRSDSEAHIKHCGHIFQKPGYGTKSGVALNTNEEQME</sequence>
<gene>
    <name evidence="2" type="ORF">VTL71DRAFT_9426</name>
</gene>
<dbReference type="PANTHER" id="PTHR35896">
    <property type="entry name" value="IG-LIKE DOMAIN-CONTAINING PROTEIN"/>
    <property type="match status" value="1"/>
</dbReference>
<evidence type="ECO:0000256" key="1">
    <source>
        <dbReference type="SAM" id="MobiDB-lite"/>
    </source>
</evidence>
<evidence type="ECO:0000313" key="2">
    <source>
        <dbReference type="EMBL" id="KAL2060784.1"/>
    </source>
</evidence>
<feature type="region of interest" description="Disordered" evidence="1">
    <location>
        <begin position="1"/>
        <end position="31"/>
    </location>
</feature>
<reference evidence="2 3" key="1">
    <citation type="journal article" date="2024" name="Commun. Biol.">
        <title>Comparative genomic analysis of thermophilic fungi reveals convergent evolutionary adaptations and gene losses.</title>
        <authorList>
            <person name="Steindorff A.S."/>
            <person name="Aguilar-Pontes M.V."/>
            <person name="Robinson A.J."/>
            <person name="Andreopoulos B."/>
            <person name="LaButti K."/>
            <person name="Kuo A."/>
            <person name="Mondo S."/>
            <person name="Riley R."/>
            <person name="Otillar R."/>
            <person name="Haridas S."/>
            <person name="Lipzen A."/>
            <person name="Grimwood J."/>
            <person name="Schmutz J."/>
            <person name="Clum A."/>
            <person name="Reid I.D."/>
            <person name="Moisan M.C."/>
            <person name="Butler G."/>
            <person name="Nguyen T.T.M."/>
            <person name="Dewar K."/>
            <person name="Conant G."/>
            <person name="Drula E."/>
            <person name="Henrissat B."/>
            <person name="Hansel C."/>
            <person name="Singer S."/>
            <person name="Hutchinson M.I."/>
            <person name="de Vries R.P."/>
            <person name="Natvig D.O."/>
            <person name="Powell A.J."/>
            <person name="Tsang A."/>
            <person name="Grigoriev I.V."/>
        </authorList>
    </citation>
    <scope>NUCLEOTIDE SEQUENCE [LARGE SCALE GENOMIC DNA]</scope>
    <source>
        <strain evidence="2 3">CBS 494.80</strain>
    </source>
</reference>
<accession>A0ABR4BUQ0</accession>
<evidence type="ECO:0000313" key="3">
    <source>
        <dbReference type="Proteomes" id="UP001595075"/>
    </source>
</evidence>